<feature type="domain" description="Peptidase U32 collagenase" evidence="1">
    <location>
        <begin position="319"/>
        <end position="438"/>
    </location>
</feature>
<dbReference type="InterPro" id="IPR051454">
    <property type="entry name" value="RNA/ubiquinone_mod_enzymes"/>
</dbReference>
<gene>
    <name evidence="2" type="ORF">J2S20_001234</name>
</gene>
<dbReference type="InterPro" id="IPR020988">
    <property type="entry name" value="Pept_U32_collagenase"/>
</dbReference>
<sequence>MKNKRRIPELLAPAGSPESLRAAVNAGADAVYIGGKRYGARAYAENPDEDSLIDAIHYAHLHSVRVHLTVNTLMKETELQGLPTYMAPYYEAGLDAAIVQDAGAFSLLHSCFPLLPLHASTQTTVTGPESGLFWKQLGAVRLIPARELSLEEIKEIKQVTGLEVETFVHGALCFSYSGQCLMSSLIGGRSGNRGRCAQTCRLPYAAHQDGKKLNRGEERYLLSCRDLCSLDLIPALIEAGIDSFKIEGRMKSPRYTAGVVSIWRHYLDLYRKEGREGFHVEPGDRRRLLDLFDRGGQTEGYYFQHNGRDMLALREKPAFREGNQELNEELDHSFVNARLQLPIQGNARFAAGEEMRLSLRCTLPDGSECGAAVCGAVPEPAKKMEATEEELRARLNKTGDTDFYFERLDISLQPGLFLPVGQINALRREAIAALRNRILSRSERAAVPPGEPYVRFPVLPGNCEAEAERTAEDRREERRRTLHVSCETEEQLESCLRSGAFDELSFEADAVPAERWMHYVRELHRQNKRALLALPAIFRSEAYHYFRDRERCLLETGFDGFLIRSLEEPGFLRRCFDQAGRELPALYYDFQVYAMNRRAALLFKAHGAHRLTLPVELNAAELRLLNCEDSELVVSGRLPMMVTAQCLKKTLKGCDHRPGMLTLKDRRGMEMPVKNHCSYCCNVILNAEPLSLTGLRAEVERLNPVSVRVLLTTESAAETERILTGCREAFIYGRDCAEPYPSYTRGHMRRGVE</sequence>
<dbReference type="GO" id="GO:0006508">
    <property type="term" value="P:proteolysis"/>
    <property type="evidence" value="ECO:0007669"/>
    <property type="project" value="UniProtKB-KW"/>
</dbReference>
<dbReference type="InterPro" id="IPR001539">
    <property type="entry name" value="Peptidase_U32"/>
</dbReference>
<dbReference type="PANTHER" id="PTHR30217:SF10">
    <property type="entry name" value="23S RRNA 5-HYDROXYCYTIDINE C2501 SYNTHASE"/>
    <property type="match status" value="1"/>
</dbReference>
<accession>A0AAE3VAH8</accession>
<organism evidence="2 3">
    <name type="scientific">Moryella indoligenes</name>
    <dbReference type="NCBI Taxonomy" id="371674"/>
    <lineage>
        <taxon>Bacteria</taxon>
        <taxon>Bacillati</taxon>
        <taxon>Bacillota</taxon>
        <taxon>Clostridia</taxon>
        <taxon>Lachnospirales</taxon>
        <taxon>Lachnospiraceae</taxon>
        <taxon>Moryella</taxon>
    </lineage>
</organism>
<evidence type="ECO:0000313" key="3">
    <source>
        <dbReference type="Proteomes" id="UP001241537"/>
    </source>
</evidence>
<keyword evidence="3" id="KW-1185">Reference proteome</keyword>
<keyword evidence="2" id="KW-0645">Protease</keyword>
<dbReference type="Proteomes" id="UP001241537">
    <property type="component" value="Unassembled WGS sequence"/>
</dbReference>
<proteinExistence type="predicted"/>
<dbReference type="AlphaFoldDB" id="A0AAE3VAH8"/>
<comment type="caution">
    <text evidence="2">The sequence shown here is derived from an EMBL/GenBank/DDBJ whole genome shotgun (WGS) entry which is preliminary data.</text>
</comment>
<evidence type="ECO:0000313" key="2">
    <source>
        <dbReference type="EMBL" id="MDQ0152542.1"/>
    </source>
</evidence>
<name>A0AAE3VAH8_9FIRM</name>
<dbReference type="Pfam" id="PF12392">
    <property type="entry name" value="DUF3656"/>
    <property type="match status" value="1"/>
</dbReference>
<protein>
    <submittedName>
        <fullName evidence="2">Protease</fullName>
        <ecNumber evidence="2">3.4.-.-</ecNumber>
    </submittedName>
</protein>
<dbReference type="EC" id="3.4.-.-" evidence="2"/>
<dbReference type="PANTHER" id="PTHR30217">
    <property type="entry name" value="PEPTIDASE U32 FAMILY"/>
    <property type="match status" value="1"/>
</dbReference>
<reference evidence="2" key="1">
    <citation type="submission" date="2023-07" db="EMBL/GenBank/DDBJ databases">
        <title>Genomic Encyclopedia of Type Strains, Phase IV (KMG-IV): sequencing the most valuable type-strain genomes for metagenomic binning, comparative biology and taxonomic classification.</title>
        <authorList>
            <person name="Goeker M."/>
        </authorList>
    </citation>
    <scope>NUCLEOTIDE SEQUENCE</scope>
    <source>
        <strain evidence="2">DSM 19659</strain>
    </source>
</reference>
<keyword evidence="2" id="KW-0378">Hydrolase</keyword>
<dbReference type="PROSITE" id="PS01276">
    <property type="entry name" value="PEPTIDASE_U32"/>
    <property type="match status" value="1"/>
</dbReference>
<dbReference type="Pfam" id="PF01136">
    <property type="entry name" value="Peptidase_U32"/>
    <property type="match status" value="1"/>
</dbReference>
<dbReference type="EMBL" id="JAUSTO010000006">
    <property type="protein sequence ID" value="MDQ0152542.1"/>
    <property type="molecule type" value="Genomic_DNA"/>
</dbReference>
<evidence type="ECO:0000259" key="1">
    <source>
        <dbReference type="Pfam" id="PF12392"/>
    </source>
</evidence>
<dbReference type="GO" id="GO:0008233">
    <property type="term" value="F:peptidase activity"/>
    <property type="evidence" value="ECO:0007669"/>
    <property type="project" value="UniProtKB-KW"/>
</dbReference>